<gene>
    <name evidence="2" type="ORF">K4A83_08925</name>
</gene>
<feature type="region of interest" description="Disordered" evidence="1">
    <location>
        <begin position="235"/>
        <end position="279"/>
    </location>
</feature>
<proteinExistence type="predicted"/>
<feature type="compositionally biased region" description="Pro residues" evidence="1">
    <location>
        <begin position="265"/>
        <end position="279"/>
    </location>
</feature>
<dbReference type="EMBL" id="JAIHOM010000035">
    <property type="protein sequence ID" value="MCW6036390.1"/>
    <property type="molecule type" value="Genomic_DNA"/>
</dbReference>
<accession>A0ABT3L4I6</accession>
<evidence type="ECO:0000313" key="2">
    <source>
        <dbReference type="EMBL" id="MCW6036390.1"/>
    </source>
</evidence>
<dbReference type="Proteomes" id="UP001526426">
    <property type="component" value="Unassembled WGS sequence"/>
</dbReference>
<name>A0ABT3L4I6_9CYAN</name>
<dbReference type="PANTHER" id="PTHR30189">
    <property type="entry name" value="LPS-ASSEMBLY PROTEIN"/>
    <property type="match status" value="1"/>
</dbReference>
<feature type="region of interest" description="Disordered" evidence="1">
    <location>
        <begin position="147"/>
        <end position="170"/>
    </location>
</feature>
<protein>
    <submittedName>
        <fullName evidence="2">DUF3769 domain-containing protein</fullName>
    </submittedName>
</protein>
<keyword evidence="3" id="KW-1185">Reference proteome</keyword>
<dbReference type="PANTHER" id="PTHR30189:SF1">
    <property type="entry name" value="LPS-ASSEMBLY PROTEIN LPTD"/>
    <property type="match status" value="1"/>
</dbReference>
<reference evidence="2 3" key="1">
    <citation type="submission" date="2021-08" db="EMBL/GenBank/DDBJ databases">
        <title>Draft genome sequence of Spirulina subsalsa with high tolerance to salinity and hype-accumulation of phycocyanin.</title>
        <authorList>
            <person name="Pei H."/>
            <person name="Jiang L."/>
        </authorList>
    </citation>
    <scope>NUCLEOTIDE SEQUENCE [LARGE SCALE GENOMIC DNA]</scope>
    <source>
        <strain evidence="2 3">FACHB-351</strain>
    </source>
</reference>
<feature type="region of interest" description="Disordered" evidence="1">
    <location>
        <begin position="95"/>
        <end position="120"/>
    </location>
</feature>
<dbReference type="RefSeq" id="WP_265264151.1">
    <property type="nucleotide sequence ID" value="NZ_JAIHOM010000035.1"/>
</dbReference>
<evidence type="ECO:0000256" key="1">
    <source>
        <dbReference type="SAM" id="MobiDB-lite"/>
    </source>
</evidence>
<dbReference type="InterPro" id="IPR050218">
    <property type="entry name" value="LptD"/>
</dbReference>
<evidence type="ECO:0000313" key="3">
    <source>
        <dbReference type="Proteomes" id="UP001526426"/>
    </source>
</evidence>
<sequence>MGQDIVINCSPLTQKPITKVSFTVPPQPQSDRWQPFPPLSHLSQVTTGEHLPLQTHPESHALDTYDSVGLMFLSNLPASPDLTVASLPVAATDRPVESSDELTSPVSPLHTAVPSPPDRFDPETHNSSEVLGEAITRTSRPPQVTFALPPDRQVPRLPQNPSPVAETPSPTIVFEQPVPLQWSEEGDPRFDSIQDVDPTHLRIQDQEGEVIEYEFNAPQTTDDLPFDEGLDDAVEDVAPEFPPTPRRQPRDRIRETEADEEIAPASPPPAVAPPPPATPDPRGILEVNADRQTYNDNQKVIFANGNVTLRFSRAVLTADRVRVSLPNRVVYAEGNVALRRGDQVLRGEQFEYQLVQDQGIIRQARGEIYQPTSGRDLDFQLSPAEAAAIVPERPLSDRIQAQQPLQRITTSTGYTFVIGGIRVGSTSNINPTPDTIVQSVPVPGGSGQVNRLRFEADFVEFDSQGWRATNIRITNDPFSPPELEVRADTARLNRLNEFQDELLTSRSRLVFDQGFTLPIFLDRILIDRRPDDRGEGLFTFGIDGAERGGFYLTRTFTIVKTPTVLWQVSPEYYLQRAIFEEGFLDPSVFGVRSALTADLGKRTKFRGNASLTGLDLENYQNRFRASARLNHLIGDINKPHTLALEYSYRDQLFNGSLGFQTVQSNLGAVLTSPVYVLGDTGINLTYQGAIQIINADTDRADLLAPVRENNRVTLTRYQTAALLSRSFMLWQGEALPPTPEEGLRYTGTPVQPYLQLSTSVTGVASLYSNGDSQESLSGTVGLQGQVGHFSRPFFDYTGFNVSYSQSAFTNQSPFLFDRIADQRTLSFGIVQQIYGPFRLGVQSSVNLDTGQEISTDFSLEYSRRTYSLMLRYNPTLAVGSFQIRIGDFNWIGTPDPFGGSQRIRPVVNGVTQ</sequence>
<dbReference type="Pfam" id="PF12600">
    <property type="entry name" value="DUF3769"/>
    <property type="match status" value="1"/>
</dbReference>
<organism evidence="2 3">
    <name type="scientific">Spirulina subsalsa FACHB-351</name>
    <dbReference type="NCBI Taxonomy" id="234711"/>
    <lineage>
        <taxon>Bacteria</taxon>
        <taxon>Bacillati</taxon>
        <taxon>Cyanobacteriota</taxon>
        <taxon>Cyanophyceae</taxon>
        <taxon>Spirulinales</taxon>
        <taxon>Spirulinaceae</taxon>
        <taxon>Spirulina</taxon>
    </lineage>
</organism>
<dbReference type="InterPro" id="IPR022244">
    <property type="entry name" value="DUF3769"/>
</dbReference>
<comment type="caution">
    <text evidence="2">The sequence shown here is derived from an EMBL/GenBank/DDBJ whole genome shotgun (WGS) entry which is preliminary data.</text>
</comment>